<evidence type="ECO:0000313" key="7">
    <source>
        <dbReference type="Proteomes" id="UP000601435"/>
    </source>
</evidence>
<feature type="domain" description="Ion transport" evidence="5">
    <location>
        <begin position="3"/>
        <end position="250"/>
    </location>
</feature>
<evidence type="ECO:0000259" key="5">
    <source>
        <dbReference type="Pfam" id="PF00520"/>
    </source>
</evidence>
<dbReference type="InterPro" id="IPR018490">
    <property type="entry name" value="cNMP-bd_dom_sf"/>
</dbReference>
<evidence type="ECO:0000256" key="3">
    <source>
        <dbReference type="ARBA" id="ARBA00022989"/>
    </source>
</evidence>
<dbReference type="GO" id="GO:0035725">
    <property type="term" value="P:sodium ion transmembrane transport"/>
    <property type="evidence" value="ECO:0007669"/>
    <property type="project" value="TreeGrafter"/>
</dbReference>
<evidence type="ECO:0000256" key="1">
    <source>
        <dbReference type="ARBA" id="ARBA00004141"/>
    </source>
</evidence>
<comment type="caution">
    <text evidence="6">The sequence shown here is derived from an EMBL/GenBank/DDBJ whole genome shotgun (WGS) entry which is preliminary data.</text>
</comment>
<organism evidence="6 7">
    <name type="scientific">Symbiodinium necroappetens</name>
    <dbReference type="NCBI Taxonomy" id="1628268"/>
    <lineage>
        <taxon>Eukaryota</taxon>
        <taxon>Sar</taxon>
        <taxon>Alveolata</taxon>
        <taxon>Dinophyceae</taxon>
        <taxon>Suessiales</taxon>
        <taxon>Symbiodiniaceae</taxon>
        <taxon>Symbiodinium</taxon>
    </lineage>
</organism>
<dbReference type="InterPro" id="IPR051413">
    <property type="entry name" value="K/Na_HCN_channel"/>
</dbReference>
<dbReference type="GO" id="GO:0003254">
    <property type="term" value="P:regulation of membrane depolarization"/>
    <property type="evidence" value="ECO:0007669"/>
    <property type="project" value="TreeGrafter"/>
</dbReference>
<dbReference type="OrthoDB" id="442031at2759"/>
<gene>
    <name evidence="6" type="primary">Kcnh5</name>
    <name evidence="6" type="ORF">SNEC2469_LOCUS15791</name>
</gene>
<name>A0A812TT99_9DINO</name>
<keyword evidence="7" id="KW-1185">Reference proteome</keyword>
<evidence type="ECO:0000256" key="2">
    <source>
        <dbReference type="ARBA" id="ARBA00022692"/>
    </source>
</evidence>
<dbReference type="GO" id="GO:0005249">
    <property type="term" value="F:voltage-gated potassium channel activity"/>
    <property type="evidence" value="ECO:0007669"/>
    <property type="project" value="TreeGrafter"/>
</dbReference>
<evidence type="ECO:0000256" key="4">
    <source>
        <dbReference type="ARBA" id="ARBA00023136"/>
    </source>
</evidence>
<dbReference type="PANTHER" id="PTHR45689">
    <property type="entry name" value="I[[H]] CHANNEL, ISOFORM E"/>
    <property type="match status" value="1"/>
</dbReference>
<dbReference type="Proteomes" id="UP000601435">
    <property type="component" value="Unassembled WGS sequence"/>
</dbReference>
<dbReference type="AlphaFoldDB" id="A0A812TT99"/>
<comment type="subcellular location">
    <subcellularLocation>
        <location evidence="1">Membrane</location>
        <topology evidence="1">Multi-pass membrane protein</topology>
    </subcellularLocation>
</comment>
<dbReference type="Gene3D" id="1.10.287.70">
    <property type="match status" value="1"/>
</dbReference>
<dbReference type="GO" id="GO:0098855">
    <property type="term" value="C:HCN channel complex"/>
    <property type="evidence" value="ECO:0007669"/>
    <property type="project" value="TreeGrafter"/>
</dbReference>
<dbReference type="Pfam" id="PF00520">
    <property type="entry name" value="Ion_trans"/>
    <property type="match status" value="1"/>
</dbReference>
<dbReference type="SUPFAM" id="SSF81324">
    <property type="entry name" value="Voltage-gated potassium channels"/>
    <property type="match status" value="1"/>
</dbReference>
<keyword evidence="3" id="KW-1133">Transmembrane helix</keyword>
<evidence type="ECO:0000313" key="6">
    <source>
        <dbReference type="EMBL" id="CAE7547816.1"/>
    </source>
</evidence>
<reference evidence="6" key="1">
    <citation type="submission" date="2021-02" db="EMBL/GenBank/DDBJ databases">
        <authorList>
            <person name="Dougan E. K."/>
            <person name="Rhodes N."/>
            <person name="Thang M."/>
            <person name="Chan C."/>
        </authorList>
    </citation>
    <scope>NUCLEOTIDE SEQUENCE</scope>
</reference>
<keyword evidence="4" id="KW-0472">Membrane</keyword>
<keyword evidence="2" id="KW-0812">Transmembrane</keyword>
<proteinExistence type="predicted"/>
<dbReference type="EMBL" id="CAJNJA010025698">
    <property type="protein sequence ID" value="CAE7547816.1"/>
    <property type="molecule type" value="Genomic_DNA"/>
</dbReference>
<sequence>MQVIVYDLVTVPLQVFQLDATFHETKRGLQLFTTVFWLLDIPTNFLTAVYINGALQVDPYKIARAYSRSWLCFDILVLIPDVMAIVEGAQDAAEGTESIGLLRAARTGRLLRLVRFLRILRLAKLLQVLGSLSARINHELALLAFGITKMIFLTAYLGHLLSCLWFAVGDVEDGWVYTKNLNGAPFHLQYLTSLEWALSRIHPSAMQNNMALQTGPERALAIAASFLALGVSSLFISSITNTMADINRERQRKKQILYSVRDYCGSHRISSGHTLRIKQYVEREHHRKKTQQLHLELLETLPKDMLFELFHEGRSQALQHHSLFDRLGRIDPVMELNFCNKVLAELHVMTLDKVFISEDTGKAMYIPAAGQYNYEYLPPNLRAAPAQPKQSKMRRLIHRLSLRSAESKVWPTEVTTTTAVGPGDCLSEYCLWVDGWKHRGNLQAAVDGRLISVQVSEIGKFLPFACNRSSKQVVYARFFLEALNRHLLLQRGIVTDLPLPSASEKEDASFSMLHALKSFQVVNPAEEALAQ</sequence>
<protein>
    <submittedName>
        <fullName evidence="6">Kcnh5 protein</fullName>
    </submittedName>
</protein>
<dbReference type="InterPro" id="IPR005821">
    <property type="entry name" value="Ion_trans_dom"/>
</dbReference>
<dbReference type="SUPFAM" id="SSF51206">
    <property type="entry name" value="cAMP-binding domain-like"/>
    <property type="match status" value="1"/>
</dbReference>
<dbReference type="PANTHER" id="PTHR45689:SF5">
    <property type="entry name" value="I[[H]] CHANNEL, ISOFORM E"/>
    <property type="match status" value="1"/>
</dbReference>
<accession>A0A812TT99</accession>